<evidence type="ECO:0000313" key="2">
    <source>
        <dbReference type="Proteomes" id="UP001168821"/>
    </source>
</evidence>
<organism evidence="1 2">
    <name type="scientific">Zophobas morio</name>
    <dbReference type="NCBI Taxonomy" id="2755281"/>
    <lineage>
        <taxon>Eukaryota</taxon>
        <taxon>Metazoa</taxon>
        <taxon>Ecdysozoa</taxon>
        <taxon>Arthropoda</taxon>
        <taxon>Hexapoda</taxon>
        <taxon>Insecta</taxon>
        <taxon>Pterygota</taxon>
        <taxon>Neoptera</taxon>
        <taxon>Endopterygota</taxon>
        <taxon>Coleoptera</taxon>
        <taxon>Polyphaga</taxon>
        <taxon>Cucujiformia</taxon>
        <taxon>Tenebrionidae</taxon>
        <taxon>Zophobas</taxon>
    </lineage>
</organism>
<protein>
    <submittedName>
        <fullName evidence="1">Uncharacterized protein</fullName>
    </submittedName>
</protein>
<dbReference type="EMBL" id="JALNTZ010000002">
    <property type="protein sequence ID" value="KAJ3661083.1"/>
    <property type="molecule type" value="Genomic_DNA"/>
</dbReference>
<keyword evidence="2" id="KW-1185">Reference proteome</keyword>
<dbReference type="AlphaFoldDB" id="A0AA38ITE4"/>
<dbReference type="Gene3D" id="3.30.420.10">
    <property type="entry name" value="Ribonuclease H-like superfamily/Ribonuclease H"/>
    <property type="match status" value="1"/>
</dbReference>
<evidence type="ECO:0000313" key="1">
    <source>
        <dbReference type="EMBL" id="KAJ3661083.1"/>
    </source>
</evidence>
<dbReference type="PANTHER" id="PTHR33939:SF1">
    <property type="entry name" value="DUF4371 DOMAIN-CONTAINING PROTEIN"/>
    <property type="match status" value="1"/>
</dbReference>
<sequence length="149" mass="17337">MEWSQKFYVNKTVVAAKISFLRTYLQFLNFCENLTFVYLDETWIYQWFVLSSLVHDTDLKSNPTKIKSEGSRFTILHADCSTGFLDGCNNFLNSKNNDRGYHKTRDGIIFQNWVVNQLILALAKLDQKCVVVLDNAPYHSVQLDHGQLY</sequence>
<name>A0AA38ITE4_9CUCU</name>
<gene>
    <name evidence="1" type="ORF">Zmor_005502</name>
</gene>
<accession>A0AA38ITE4</accession>
<comment type="caution">
    <text evidence="1">The sequence shown here is derived from an EMBL/GenBank/DDBJ whole genome shotgun (WGS) entry which is preliminary data.</text>
</comment>
<reference evidence="1" key="1">
    <citation type="journal article" date="2023" name="G3 (Bethesda)">
        <title>Whole genome assemblies of Zophobas morio and Tenebrio molitor.</title>
        <authorList>
            <person name="Kaur S."/>
            <person name="Stinson S.A."/>
            <person name="diCenzo G.C."/>
        </authorList>
    </citation>
    <scope>NUCLEOTIDE SEQUENCE</scope>
    <source>
        <strain evidence="1">QUZm001</strain>
    </source>
</reference>
<dbReference type="Proteomes" id="UP001168821">
    <property type="component" value="Unassembled WGS sequence"/>
</dbReference>
<dbReference type="GO" id="GO:0003676">
    <property type="term" value="F:nucleic acid binding"/>
    <property type="evidence" value="ECO:0007669"/>
    <property type="project" value="InterPro"/>
</dbReference>
<proteinExistence type="predicted"/>
<dbReference type="PANTHER" id="PTHR33939">
    <property type="entry name" value="PROTEIN CBG22215"/>
    <property type="match status" value="1"/>
</dbReference>
<dbReference type="InterPro" id="IPR036397">
    <property type="entry name" value="RNaseH_sf"/>
</dbReference>